<dbReference type="EMBL" id="LAZR01001443">
    <property type="protein sequence ID" value="KKN44572.1"/>
    <property type="molecule type" value="Genomic_DNA"/>
</dbReference>
<reference evidence="2" key="1">
    <citation type="journal article" date="2015" name="Nature">
        <title>Complex archaea that bridge the gap between prokaryotes and eukaryotes.</title>
        <authorList>
            <person name="Spang A."/>
            <person name="Saw J.H."/>
            <person name="Jorgensen S.L."/>
            <person name="Zaremba-Niedzwiedzka K."/>
            <person name="Martijn J."/>
            <person name="Lind A.E."/>
            <person name="van Eijk R."/>
            <person name="Schleper C."/>
            <person name="Guy L."/>
            <person name="Ettema T.J."/>
        </authorList>
    </citation>
    <scope>NUCLEOTIDE SEQUENCE</scope>
</reference>
<feature type="transmembrane region" description="Helical" evidence="1">
    <location>
        <begin position="6"/>
        <end position="25"/>
    </location>
</feature>
<protein>
    <submittedName>
        <fullName evidence="2">Uncharacterized protein</fullName>
    </submittedName>
</protein>
<keyword evidence="1" id="KW-0812">Transmembrane</keyword>
<keyword evidence="1" id="KW-0472">Membrane</keyword>
<evidence type="ECO:0000313" key="2">
    <source>
        <dbReference type="EMBL" id="KKN44572.1"/>
    </source>
</evidence>
<proteinExistence type="predicted"/>
<accession>A0A0F9R5K8</accession>
<evidence type="ECO:0000256" key="1">
    <source>
        <dbReference type="SAM" id="Phobius"/>
    </source>
</evidence>
<name>A0A0F9R5K8_9ZZZZ</name>
<gene>
    <name evidence="2" type="ORF">LCGC14_0691760</name>
</gene>
<sequence>MVVAVLFGPLVGAGIGTFFGLRGAINGLAQRSKRMEGTLVEVRDYTRDTSRLLEGTLGKQVGEIHTEVTRGD</sequence>
<dbReference type="AlphaFoldDB" id="A0A0F9R5K8"/>
<organism evidence="2">
    <name type="scientific">marine sediment metagenome</name>
    <dbReference type="NCBI Taxonomy" id="412755"/>
    <lineage>
        <taxon>unclassified sequences</taxon>
        <taxon>metagenomes</taxon>
        <taxon>ecological metagenomes</taxon>
    </lineage>
</organism>
<comment type="caution">
    <text evidence="2">The sequence shown here is derived from an EMBL/GenBank/DDBJ whole genome shotgun (WGS) entry which is preliminary data.</text>
</comment>
<keyword evidence="1" id="KW-1133">Transmembrane helix</keyword>